<feature type="transmembrane region" description="Helical" evidence="6">
    <location>
        <begin position="111"/>
        <end position="129"/>
    </location>
</feature>
<dbReference type="OrthoDB" id="9791756at2"/>
<dbReference type="Pfam" id="PF07690">
    <property type="entry name" value="MFS_1"/>
    <property type="match status" value="1"/>
</dbReference>
<evidence type="ECO:0000313" key="8">
    <source>
        <dbReference type="EMBL" id="SHO67628.1"/>
    </source>
</evidence>
<keyword evidence="3 6" id="KW-0812">Transmembrane</keyword>
<feature type="transmembrane region" description="Helical" evidence="6">
    <location>
        <begin position="409"/>
        <end position="428"/>
    </location>
</feature>
<dbReference type="InterPro" id="IPR011701">
    <property type="entry name" value="MFS"/>
</dbReference>
<dbReference type="Gene3D" id="1.20.1720.10">
    <property type="entry name" value="Multidrug resistance protein D"/>
    <property type="match status" value="1"/>
</dbReference>
<dbReference type="STRING" id="1123029.SAMN02745172_04309"/>
<feature type="transmembrane region" description="Helical" evidence="6">
    <location>
        <begin position="201"/>
        <end position="221"/>
    </location>
</feature>
<evidence type="ECO:0000256" key="2">
    <source>
        <dbReference type="ARBA" id="ARBA00022448"/>
    </source>
</evidence>
<dbReference type="Proteomes" id="UP000186406">
    <property type="component" value="Unassembled WGS sequence"/>
</dbReference>
<feature type="transmembrane region" description="Helical" evidence="6">
    <location>
        <begin position="82"/>
        <end position="105"/>
    </location>
</feature>
<evidence type="ECO:0000256" key="4">
    <source>
        <dbReference type="ARBA" id="ARBA00022989"/>
    </source>
</evidence>
<feature type="transmembrane region" description="Helical" evidence="6">
    <location>
        <begin position="330"/>
        <end position="350"/>
    </location>
</feature>
<dbReference type="PANTHER" id="PTHR42718">
    <property type="entry name" value="MAJOR FACILITATOR SUPERFAMILY MULTIDRUG TRANSPORTER MFSC"/>
    <property type="match status" value="1"/>
</dbReference>
<sequence length="516" mass="52597">MTQTTSRPRAAEQALVLLSVCLAAAAMPLTFTGPAVALPAIGKVLGGSPIGLNWVTNAFMLTFGSSLMAMGGLADAYGRKRVFLAGVGAFALLSLALALAPDLLWLDLGRAAQGGAAAAAFSSGMAALAQEFEGAARTRAFSIVGTSFGVGLALGPIASGLMIDAFGWRSIFALVVGLAVLALALGARFLRETRDPNAAGLDWPGALSFTLALALFTYGILLAPERGWTDRTVLGVLAGSVVLFIAFGVIERHVTRPMLDLTLFRYPRFVGVQLLAAAPAYAFVVLLILLPVRFIGVEGMGEIAAGRLMIALSAPLLVLPIAAGLLTRRLAPAAICGAGLLICAAGLFWLSRVPLGSEAMGVALPMALIGIGISLPWGLMDGLAVSVVPKERAGMATGIFSTTRVAGEGVALAVVSAVLSALTANHLAAGGPAAHAGPAAQRLVTGDIGSAAAALPQMSRAALVQSYGDAFATLLLMLCAITIVTAVVVFAFLGRRAAQETEPGAEAEERLCTSQV</sequence>
<dbReference type="InterPro" id="IPR020846">
    <property type="entry name" value="MFS_dom"/>
</dbReference>
<feature type="domain" description="Major facilitator superfamily (MFS) profile" evidence="7">
    <location>
        <begin position="14"/>
        <end position="497"/>
    </location>
</feature>
<feature type="transmembrane region" description="Helical" evidence="6">
    <location>
        <begin position="470"/>
        <end position="493"/>
    </location>
</feature>
<proteinExistence type="predicted"/>
<feature type="transmembrane region" description="Helical" evidence="6">
    <location>
        <begin position="362"/>
        <end position="388"/>
    </location>
</feature>
<dbReference type="GO" id="GO:0022857">
    <property type="term" value="F:transmembrane transporter activity"/>
    <property type="evidence" value="ECO:0007669"/>
    <property type="project" value="InterPro"/>
</dbReference>
<feature type="transmembrane region" description="Helical" evidence="6">
    <location>
        <begin position="141"/>
        <end position="163"/>
    </location>
</feature>
<dbReference type="CDD" id="cd17321">
    <property type="entry name" value="MFS_MMR_MDR_like"/>
    <property type="match status" value="1"/>
</dbReference>
<feature type="transmembrane region" description="Helical" evidence="6">
    <location>
        <begin position="233"/>
        <end position="250"/>
    </location>
</feature>
<dbReference type="GO" id="GO:0016020">
    <property type="term" value="C:membrane"/>
    <property type="evidence" value="ECO:0007669"/>
    <property type="project" value="UniProtKB-SubCell"/>
</dbReference>
<keyword evidence="5 6" id="KW-0472">Membrane</keyword>
<feature type="transmembrane region" description="Helical" evidence="6">
    <location>
        <begin position="304"/>
        <end position="323"/>
    </location>
</feature>
<feature type="transmembrane region" description="Helical" evidence="6">
    <location>
        <begin position="53"/>
        <end position="70"/>
    </location>
</feature>
<dbReference type="PANTHER" id="PTHR42718:SF9">
    <property type="entry name" value="MAJOR FACILITATOR SUPERFAMILY MULTIDRUG TRANSPORTER MFSC"/>
    <property type="match status" value="1"/>
</dbReference>
<comment type="subcellular location">
    <subcellularLocation>
        <location evidence="1">Membrane</location>
        <topology evidence="1">Multi-pass membrane protein</topology>
    </subcellularLocation>
</comment>
<feature type="transmembrane region" description="Helical" evidence="6">
    <location>
        <begin position="169"/>
        <end position="189"/>
    </location>
</feature>
<feature type="transmembrane region" description="Helical" evidence="6">
    <location>
        <begin position="270"/>
        <end position="292"/>
    </location>
</feature>
<name>A0A1M7ZRU0_9HYPH</name>
<dbReference type="RefSeq" id="WP_073632632.1">
    <property type="nucleotide sequence ID" value="NZ_FRXO01000016.1"/>
</dbReference>
<keyword evidence="9" id="KW-1185">Reference proteome</keyword>
<accession>A0A1M7ZRU0</accession>
<evidence type="ECO:0000256" key="5">
    <source>
        <dbReference type="ARBA" id="ARBA00023136"/>
    </source>
</evidence>
<evidence type="ECO:0000259" key="7">
    <source>
        <dbReference type="PROSITE" id="PS50850"/>
    </source>
</evidence>
<evidence type="ECO:0000256" key="6">
    <source>
        <dbReference type="SAM" id="Phobius"/>
    </source>
</evidence>
<organism evidence="8 9">
    <name type="scientific">Pseudoxanthobacter soli DSM 19599</name>
    <dbReference type="NCBI Taxonomy" id="1123029"/>
    <lineage>
        <taxon>Bacteria</taxon>
        <taxon>Pseudomonadati</taxon>
        <taxon>Pseudomonadota</taxon>
        <taxon>Alphaproteobacteria</taxon>
        <taxon>Hyphomicrobiales</taxon>
        <taxon>Segnochrobactraceae</taxon>
        <taxon>Pseudoxanthobacter</taxon>
    </lineage>
</organism>
<dbReference type="SUPFAM" id="SSF103473">
    <property type="entry name" value="MFS general substrate transporter"/>
    <property type="match status" value="1"/>
</dbReference>
<keyword evidence="4 6" id="KW-1133">Transmembrane helix</keyword>
<dbReference type="InterPro" id="IPR005829">
    <property type="entry name" value="Sugar_transporter_CS"/>
</dbReference>
<dbReference type="EMBL" id="FRXO01000016">
    <property type="protein sequence ID" value="SHO67628.1"/>
    <property type="molecule type" value="Genomic_DNA"/>
</dbReference>
<dbReference type="PROSITE" id="PS50850">
    <property type="entry name" value="MFS"/>
    <property type="match status" value="1"/>
</dbReference>
<dbReference type="InterPro" id="IPR036259">
    <property type="entry name" value="MFS_trans_sf"/>
</dbReference>
<dbReference type="PROSITE" id="PS00216">
    <property type="entry name" value="SUGAR_TRANSPORT_1"/>
    <property type="match status" value="1"/>
</dbReference>
<evidence type="ECO:0000256" key="3">
    <source>
        <dbReference type="ARBA" id="ARBA00022692"/>
    </source>
</evidence>
<protein>
    <submittedName>
        <fullName evidence="8">Major Facilitator Superfamily protein</fullName>
    </submittedName>
</protein>
<reference evidence="8 9" key="1">
    <citation type="submission" date="2016-12" db="EMBL/GenBank/DDBJ databases">
        <authorList>
            <person name="Song W.-J."/>
            <person name="Kurnit D.M."/>
        </authorList>
    </citation>
    <scope>NUCLEOTIDE SEQUENCE [LARGE SCALE GENOMIC DNA]</scope>
    <source>
        <strain evidence="8 9">DSM 19599</strain>
    </source>
</reference>
<dbReference type="AlphaFoldDB" id="A0A1M7ZRU0"/>
<gene>
    <name evidence="8" type="ORF">SAMN02745172_04309</name>
</gene>
<dbReference type="Gene3D" id="1.20.1250.20">
    <property type="entry name" value="MFS general substrate transporter like domains"/>
    <property type="match status" value="1"/>
</dbReference>
<evidence type="ECO:0000313" key="9">
    <source>
        <dbReference type="Proteomes" id="UP000186406"/>
    </source>
</evidence>
<evidence type="ECO:0000256" key="1">
    <source>
        <dbReference type="ARBA" id="ARBA00004141"/>
    </source>
</evidence>
<keyword evidence="2" id="KW-0813">Transport</keyword>